<accession>A0A2G9P132</accession>
<dbReference type="AlphaFoldDB" id="A0A2G9P132"/>
<dbReference type="EMBL" id="KV922979">
    <property type="protein sequence ID" value="PIN97051.1"/>
    <property type="molecule type" value="Genomic_DNA"/>
</dbReference>
<organism evidence="2 3">
    <name type="scientific">Aquarana catesbeiana</name>
    <name type="common">American bullfrog</name>
    <name type="synonym">Rana catesbeiana</name>
    <dbReference type="NCBI Taxonomy" id="8400"/>
    <lineage>
        <taxon>Eukaryota</taxon>
        <taxon>Metazoa</taxon>
        <taxon>Chordata</taxon>
        <taxon>Craniata</taxon>
        <taxon>Vertebrata</taxon>
        <taxon>Euteleostomi</taxon>
        <taxon>Amphibia</taxon>
        <taxon>Batrachia</taxon>
        <taxon>Anura</taxon>
        <taxon>Neobatrachia</taxon>
        <taxon>Ranoidea</taxon>
        <taxon>Ranidae</taxon>
        <taxon>Aquarana</taxon>
    </lineage>
</organism>
<gene>
    <name evidence="2" type="ORF">AB205_0001550</name>
</gene>
<reference evidence="3" key="1">
    <citation type="journal article" date="2017" name="Nat. Commun.">
        <title>The North American bullfrog draft genome provides insight into hormonal regulation of long noncoding RNA.</title>
        <authorList>
            <person name="Hammond S.A."/>
            <person name="Warren R.L."/>
            <person name="Vandervalk B.P."/>
            <person name="Kucuk E."/>
            <person name="Khan H."/>
            <person name="Gibb E.A."/>
            <person name="Pandoh P."/>
            <person name="Kirk H."/>
            <person name="Zhao Y."/>
            <person name="Jones M."/>
            <person name="Mungall A.J."/>
            <person name="Coope R."/>
            <person name="Pleasance S."/>
            <person name="Moore R.A."/>
            <person name="Holt R.A."/>
            <person name="Round J.M."/>
            <person name="Ohora S."/>
            <person name="Walle B.V."/>
            <person name="Veldhoen N."/>
            <person name="Helbing C.C."/>
            <person name="Birol I."/>
        </authorList>
    </citation>
    <scope>NUCLEOTIDE SEQUENCE [LARGE SCALE GENOMIC DNA]</scope>
</reference>
<dbReference type="Proteomes" id="UP000228934">
    <property type="component" value="Unassembled WGS sequence"/>
</dbReference>
<keyword evidence="3" id="KW-1185">Reference proteome</keyword>
<name>A0A2G9P132_AQUCT</name>
<dbReference type="OrthoDB" id="1939344at2759"/>
<evidence type="ECO:0000256" key="1">
    <source>
        <dbReference type="SAM" id="MobiDB-lite"/>
    </source>
</evidence>
<proteinExistence type="predicted"/>
<sequence>MVTQNDVIMSERLFGILACIASSELPQYRLTALLGDTRKKTFHQLGEGKTKKSPLVNEESNDSTRVETPSRATLQYIPQDLLSEKLEETTEKKAFCNSYVKDLVNEATDINLKNESLQKLWPQMFIEIVRDAVIEIRDKNSYMKQCLQRISEQK</sequence>
<protein>
    <submittedName>
        <fullName evidence="2">Uncharacterized protein</fullName>
    </submittedName>
</protein>
<feature type="region of interest" description="Disordered" evidence="1">
    <location>
        <begin position="45"/>
        <end position="68"/>
    </location>
</feature>
<evidence type="ECO:0000313" key="3">
    <source>
        <dbReference type="Proteomes" id="UP000228934"/>
    </source>
</evidence>
<evidence type="ECO:0000313" key="2">
    <source>
        <dbReference type="EMBL" id="PIN97051.1"/>
    </source>
</evidence>